<dbReference type="RefSeq" id="WP_193912053.1">
    <property type="nucleotide sequence ID" value="NZ_JADEXG010000097.1"/>
</dbReference>
<dbReference type="EMBL" id="JADEXG010000097">
    <property type="protein sequence ID" value="MBE9080272.1"/>
    <property type="molecule type" value="Genomic_DNA"/>
</dbReference>
<gene>
    <name evidence="1" type="ORF">IQ241_23790</name>
</gene>
<keyword evidence="2" id="KW-1185">Reference proteome</keyword>
<reference evidence="1" key="1">
    <citation type="submission" date="2020-10" db="EMBL/GenBank/DDBJ databases">
        <authorList>
            <person name="Castelo-Branco R."/>
            <person name="Eusebio N."/>
            <person name="Adriana R."/>
            <person name="Vieira A."/>
            <person name="Brugerolle De Fraissinette N."/>
            <person name="Rezende De Castro R."/>
            <person name="Schneider M.P."/>
            <person name="Vasconcelos V."/>
            <person name="Leao P.N."/>
        </authorList>
    </citation>
    <scope>NUCLEOTIDE SEQUENCE</scope>
    <source>
        <strain evidence="1">LEGE 07310</strain>
    </source>
</reference>
<dbReference type="AlphaFoldDB" id="A0A8J7DDV3"/>
<proteinExistence type="predicted"/>
<accession>A0A8J7DDV3</accession>
<name>A0A8J7DDV3_9CYAN</name>
<evidence type="ECO:0000313" key="1">
    <source>
        <dbReference type="EMBL" id="MBE9080272.1"/>
    </source>
</evidence>
<protein>
    <submittedName>
        <fullName evidence="1">Uncharacterized protein</fullName>
    </submittedName>
</protein>
<dbReference type="Proteomes" id="UP000636505">
    <property type="component" value="Unassembled WGS sequence"/>
</dbReference>
<sequence>MANLDPVSGGLCSSFTVTGFLIAGTGSWGMACGLGNAAIVAQQAMGLPPSAIQIG</sequence>
<organism evidence="1 2">
    <name type="scientific">Vasconcelosia minhoensis LEGE 07310</name>
    <dbReference type="NCBI Taxonomy" id="915328"/>
    <lineage>
        <taxon>Bacteria</taxon>
        <taxon>Bacillati</taxon>
        <taxon>Cyanobacteriota</taxon>
        <taxon>Cyanophyceae</taxon>
        <taxon>Nodosilineales</taxon>
        <taxon>Cymatolegaceae</taxon>
        <taxon>Vasconcelosia</taxon>
        <taxon>Vasconcelosia minhoensis</taxon>
    </lineage>
</organism>
<comment type="caution">
    <text evidence="1">The sequence shown here is derived from an EMBL/GenBank/DDBJ whole genome shotgun (WGS) entry which is preliminary data.</text>
</comment>
<evidence type="ECO:0000313" key="2">
    <source>
        <dbReference type="Proteomes" id="UP000636505"/>
    </source>
</evidence>